<evidence type="ECO:0000313" key="1">
    <source>
        <dbReference type="EMBL" id="RIJ42892.1"/>
    </source>
</evidence>
<organism evidence="1 2">
    <name type="scientific">Pontibacter oryzae</name>
    <dbReference type="NCBI Taxonomy" id="2304593"/>
    <lineage>
        <taxon>Bacteria</taxon>
        <taxon>Pseudomonadati</taxon>
        <taxon>Bacteroidota</taxon>
        <taxon>Cytophagia</taxon>
        <taxon>Cytophagales</taxon>
        <taxon>Hymenobacteraceae</taxon>
        <taxon>Pontibacter</taxon>
    </lineage>
</organism>
<keyword evidence="2" id="KW-1185">Reference proteome</keyword>
<dbReference type="GO" id="GO:0052689">
    <property type="term" value="F:carboxylic ester hydrolase activity"/>
    <property type="evidence" value="ECO:0007669"/>
    <property type="project" value="TreeGrafter"/>
</dbReference>
<protein>
    <recommendedName>
        <fullName evidence="3">Alpha/beta hydrolase</fullName>
    </recommendedName>
</protein>
<accession>A0A399SKZ5</accession>
<gene>
    <name evidence="1" type="ORF">D1627_03350</name>
</gene>
<dbReference type="Gene3D" id="3.40.50.1820">
    <property type="entry name" value="alpha/beta hydrolase"/>
    <property type="match status" value="1"/>
</dbReference>
<evidence type="ECO:0008006" key="3">
    <source>
        <dbReference type="Google" id="ProtNLM"/>
    </source>
</evidence>
<dbReference type="InterPro" id="IPR029058">
    <property type="entry name" value="AB_hydrolase_fold"/>
</dbReference>
<reference evidence="2" key="1">
    <citation type="submission" date="2018-08" db="EMBL/GenBank/DDBJ databases">
        <title>Mucilaginibacter sp. MYSH2.</title>
        <authorList>
            <person name="Seo T."/>
        </authorList>
    </citation>
    <scope>NUCLEOTIDE SEQUENCE [LARGE SCALE GENOMIC DNA]</scope>
    <source>
        <strain evidence="2">KIRAN</strain>
    </source>
</reference>
<comment type="caution">
    <text evidence="1">The sequence shown here is derived from an EMBL/GenBank/DDBJ whole genome shotgun (WGS) entry which is preliminary data.</text>
</comment>
<sequence>MEKAALSLLLVVVVVLKLTAQNKKPEDFGYRHLQINYKQDPVDILVMSEKGGEYKAKPIFLFDQGSQARPLILLNDDGKPYMVFPFKPDSLLSDFHLVIISKPYVPLIAYRKDLKNGAYADPETGIPPSEFYSRDNVDYYVRRAQAALKYLEKQEWVQNGKLIVAGHSAGSTVAAKLAAECKAVTHLIYSGGNPMGRMASMISQARAYDDSAGTKSEEAFRHWETIVHNSTSTVSEGGDSYKTTYTFSLPPMDNLMKLKIPVLITYGTRDHGVAFNDYLRLEAIKKGKSNFTFIPYIGVEHNYFGFDKDGKVDYEKFGWDQVALGWKAWLNEKKY</sequence>
<evidence type="ECO:0000313" key="2">
    <source>
        <dbReference type="Proteomes" id="UP000266005"/>
    </source>
</evidence>
<name>A0A399SKZ5_9BACT</name>
<dbReference type="PANTHER" id="PTHR43265:SF1">
    <property type="entry name" value="ESTERASE ESTD"/>
    <property type="match status" value="1"/>
</dbReference>
<dbReference type="PANTHER" id="PTHR43265">
    <property type="entry name" value="ESTERASE ESTD"/>
    <property type="match status" value="1"/>
</dbReference>
<dbReference type="EMBL" id="QWGE01000001">
    <property type="protein sequence ID" value="RIJ42892.1"/>
    <property type="molecule type" value="Genomic_DNA"/>
</dbReference>
<dbReference type="SUPFAM" id="SSF53474">
    <property type="entry name" value="alpha/beta-Hydrolases"/>
    <property type="match status" value="1"/>
</dbReference>
<proteinExistence type="predicted"/>
<dbReference type="InterPro" id="IPR053145">
    <property type="entry name" value="AB_hydrolase_Est10"/>
</dbReference>
<dbReference type="AlphaFoldDB" id="A0A399SKZ5"/>
<dbReference type="RefSeq" id="WP_119430774.1">
    <property type="nucleotide sequence ID" value="NZ_QWGE01000001.1"/>
</dbReference>
<dbReference type="Proteomes" id="UP000266005">
    <property type="component" value="Unassembled WGS sequence"/>
</dbReference>
<dbReference type="OrthoDB" id="1118238at2"/>